<proteinExistence type="predicted"/>
<reference evidence="1 2" key="1">
    <citation type="submission" date="2019-09" db="EMBL/GenBank/DDBJ databases">
        <title>FDA dAtabase for Regulatory Grade micrObial Sequences (FDA-ARGOS): Supporting development and validation of Infectious Disease Dx tests.</title>
        <authorList>
            <person name="Sciortino C."/>
            <person name="Tallon L."/>
            <person name="Sadzewicz L."/>
            <person name="Vavikolanu K."/>
            <person name="Mehta A."/>
            <person name="Aluvathingal J."/>
            <person name="Nadendla S."/>
            <person name="Nandy P."/>
            <person name="Geyer C."/>
            <person name="Yan Y."/>
            <person name="Sichtig H."/>
        </authorList>
    </citation>
    <scope>NUCLEOTIDE SEQUENCE [LARGE SCALE GENOMIC DNA]</scope>
    <source>
        <strain evidence="1 2">FDAARGOS_643</strain>
    </source>
</reference>
<dbReference type="AlphaFoldDB" id="A0A5P2QQ86"/>
<protein>
    <submittedName>
        <fullName evidence="1">Uncharacterized protein</fullName>
    </submittedName>
</protein>
<dbReference type="RefSeq" id="WP_150350383.1">
    <property type="nucleotide sequence ID" value="NZ_CP044081.1"/>
</dbReference>
<sequence length="122" mass="12225">MTEALDKLIAAVEAGDLTVDGAPALSMEMSGIVYAALGDDLWATCVDAFDGSLDSAVAFKEALLPGWVWGCGTGEKMPGGAGVGKPTCDGHVGDDSVNVEACTPARALLLATLRAVRGGADG</sequence>
<accession>A0A5P2QQ86</accession>
<name>A0A5P2QQ86_9RHOB</name>
<organism evidence="1 2">
    <name type="scientific">Paracoccus yeei</name>
    <dbReference type="NCBI Taxonomy" id="147645"/>
    <lineage>
        <taxon>Bacteria</taxon>
        <taxon>Pseudomonadati</taxon>
        <taxon>Pseudomonadota</taxon>
        <taxon>Alphaproteobacteria</taxon>
        <taxon>Rhodobacterales</taxon>
        <taxon>Paracoccaceae</taxon>
        <taxon>Paracoccus</taxon>
    </lineage>
</organism>
<gene>
    <name evidence="1" type="ORF">FOB51_09380</name>
</gene>
<evidence type="ECO:0000313" key="1">
    <source>
        <dbReference type="EMBL" id="QEU08194.1"/>
    </source>
</evidence>
<dbReference type="EMBL" id="CP044081">
    <property type="protein sequence ID" value="QEU08194.1"/>
    <property type="molecule type" value="Genomic_DNA"/>
</dbReference>
<dbReference type="Proteomes" id="UP000324507">
    <property type="component" value="Chromosome"/>
</dbReference>
<evidence type="ECO:0000313" key="2">
    <source>
        <dbReference type="Proteomes" id="UP000324507"/>
    </source>
</evidence>